<evidence type="ECO:0000313" key="2">
    <source>
        <dbReference type="Proteomes" id="UP000320672"/>
    </source>
</evidence>
<proteinExistence type="predicted"/>
<organism evidence="1 2">
    <name type="scientific">Roseimaritima multifibrata</name>
    <dbReference type="NCBI Taxonomy" id="1930274"/>
    <lineage>
        <taxon>Bacteria</taxon>
        <taxon>Pseudomonadati</taxon>
        <taxon>Planctomycetota</taxon>
        <taxon>Planctomycetia</taxon>
        <taxon>Pirellulales</taxon>
        <taxon>Pirellulaceae</taxon>
        <taxon>Roseimaritima</taxon>
    </lineage>
</organism>
<evidence type="ECO:0000313" key="1">
    <source>
        <dbReference type="EMBL" id="QDS95721.1"/>
    </source>
</evidence>
<dbReference type="KEGG" id="rml:FF011L_45210"/>
<reference evidence="1 2" key="1">
    <citation type="submission" date="2019-02" db="EMBL/GenBank/DDBJ databases">
        <title>Deep-cultivation of Planctomycetes and their phenomic and genomic characterization uncovers novel biology.</title>
        <authorList>
            <person name="Wiegand S."/>
            <person name="Jogler M."/>
            <person name="Boedeker C."/>
            <person name="Pinto D."/>
            <person name="Vollmers J."/>
            <person name="Rivas-Marin E."/>
            <person name="Kohn T."/>
            <person name="Peeters S.H."/>
            <person name="Heuer A."/>
            <person name="Rast P."/>
            <person name="Oberbeckmann S."/>
            <person name="Bunk B."/>
            <person name="Jeske O."/>
            <person name="Meyerdierks A."/>
            <person name="Storesund J.E."/>
            <person name="Kallscheuer N."/>
            <person name="Luecker S."/>
            <person name="Lage O.M."/>
            <person name="Pohl T."/>
            <person name="Merkel B.J."/>
            <person name="Hornburger P."/>
            <person name="Mueller R.-W."/>
            <person name="Bruemmer F."/>
            <person name="Labrenz M."/>
            <person name="Spormann A.M."/>
            <person name="Op den Camp H."/>
            <person name="Overmann J."/>
            <person name="Amann R."/>
            <person name="Jetten M.S.M."/>
            <person name="Mascher T."/>
            <person name="Medema M.H."/>
            <person name="Devos D.P."/>
            <person name="Kaster A.-K."/>
            <person name="Ovreas L."/>
            <person name="Rohde M."/>
            <person name="Galperin M.Y."/>
            <person name="Jogler C."/>
        </authorList>
    </citation>
    <scope>NUCLEOTIDE SEQUENCE [LARGE SCALE GENOMIC DNA]</scope>
    <source>
        <strain evidence="1 2">FF011L</strain>
    </source>
</reference>
<keyword evidence="2" id="KW-1185">Reference proteome</keyword>
<dbReference type="EMBL" id="CP036262">
    <property type="protein sequence ID" value="QDS95721.1"/>
    <property type="molecule type" value="Genomic_DNA"/>
</dbReference>
<dbReference type="AlphaFoldDB" id="A0A517MLG0"/>
<gene>
    <name evidence="1" type="ORF">FF011L_45210</name>
</gene>
<sequence>MGSVKAGADKDRPFLSRLRLCGNATENPTRCVSFDAAFFRVDYFASAAFVPVRGNKWQLPHASLRFILLRQPFDRPIR</sequence>
<protein>
    <submittedName>
        <fullName evidence="1">Uncharacterized protein</fullName>
    </submittedName>
</protein>
<name>A0A517MLG0_9BACT</name>
<dbReference type="Proteomes" id="UP000320672">
    <property type="component" value="Chromosome"/>
</dbReference>
<accession>A0A517MLG0</accession>